<dbReference type="GO" id="GO:0042245">
    <property type="term" value="P:RNA repair"/>
    <property type="evidence" value="ECO:0007669"/>
    <property type="project" value="UniProtKB-KW"/>
</dbReference>
<evidence type="ECO:0000256" key="6">
    <source>
        <dbReference type="ARBA" id="ARBA00022741"/>
    </source>
</evidence>
<dbReference type="SUPFAM" id="SSF81301">
    <property type="entry name" value="Nucleotidyltransferase"/>
    <property type="match status" value="1"/>
</dbReference>
<dbReference type="Gene3D" id="3.30.460.10">
    <property type="entry name" value="Beta Polymerase, domain 2"/>
    <property type="match status" value="1"/>
</dbReference>
<dbReference type="GO" id="GO:0005524">
    <property type="term" value="F:ATP binding"/>
    <property type="evidence" value="ECO:0007669"/>
    <property type="project" value="UniProtKB-KW"/>
</dbReference>
<dbReference type="EMBL" id="DXCC01000003">
    <property type="protein sequence ID" value="HIZ14446.1"/>
    <property type="molecule type" value="Genomic_DNA"/>
</dbReference>
<dbReference type="CDD" id="cd05398">
    <property type="entry name" value="NT_ClassII-CCAase"/>
    <property type="match status" value="1"/>
</dbReference>
<evidence type="ECO:0000313" key="14">
    <source>
        <dbReference type="Proteomes" id="UP000824014"/>
    </source>
</evidence>
<dbReference type="InterPro" id="IPR002646">
    <property type="entry name" value="PolA_pol_head_dom"/>
</dbReference>
<dbReference type="InterPro" id="IPR032828">
    <property type="entry name" value="PolyA_RNA-bd"/>
</dbReference>
<evidence type="ECO:0000256" key="10">
    <source>
        <dbReference type="ARBA" id="ARBA00022884"/>
    </source>
</evidence>
<dbReference type="CDD" id="cd00077">
    <property type="entry name" value="HDc"/>
    <property type="match status" value="1"/>
</dbReference>
<name>A0A9D2IKQ7_9BACT</name>
<dbReference type="FunFam" id="3.30.460.10:FF:000033">
    <property type="entry name" value="Poly A polymerase head domain protein"/>
    <property type="match status" value="1"/>
</dbReference>
<evidence type="ECO:0000313" key="13">
    <source>
        <dbReference type="EMBL" id="HIZ14446.1"/>
    </source>
</evidence>
<accession>A0A9D2IKQ7</accession>
<dbReference type="NCBIfam" id="TIGR00277">
    <property type="entry name" value="HDIG"/>
    <property type="match status" value="1"/>
</dbReference>
<dbReference type="Pfam" id="PF01743">
    <property type="entry name" value="PolyA_pol"/>
    <property type="match status" value="1"/>
</dbReference>
<dbReference type="Gene3D" id="1.10.3090.10">
    <property type="entry name" value="cca-adding enzyme, domain 2"/>
    <property type="match status" value="1"/>
</dbReference>
<reference evidence="13" key="2">
    <citation type="submission" date="2021-04" db="EMBL/GenBank/DDBJ databases">
        <authorList>
            <person name="Gilroy R."/>
        </authorList>
    </citation>
    <scope>NUCLEOTIDE SEQUENCE</scope>
    <source>
        <strain evidence="13">ChiHjej11B10-19426</strain>
    </source>
</reference>
<evidence type="ECO:0000256" key="1">
    <source>
        <dbReference type="ARBA" id="ARBA00001946"/>
    </source>
</evidence>
<evidence type="ECO:0000256" key="3">
    <source>
        <dbReference type="ARBA" id="ARBA00022694"/>
    </source>
</evidence>
<keyword evidence="6" id="KW-0547">Nucleotide-binding</keyword>
<comment type="cofactor">
    <cofactor evidence="1">
        <name>Mg(2+)</name>
        <dbReference type="ChEBI" id="CHEBI:18420"/>
    </cofactor>
</comment>
<dbReference type="Proteomes" id="UP000824014">
    <property type="component" value="Unassembled WGS sequence"/>
</dbReference>
<dbReference type="GO" id="GO:0016779">
    <property type="term" value="F:nucleotidyltransferase activity"/>
    <property type="evidence" value="ECO:0007669"/>
    <property type="project" value="UniProtKB-KW"/>
</dbReference>
<dbReference type="InterPro" id="IPR043519">
    <property type="entry name" value="NT_sf"/>
</dbReference>
<keyword evidence="7" id="KW-0692">RNA repair</keyword>
<dbReference type="AlphaFoldDB" id="A0A9D2IKQ7"/>
<feature type="domain" description="HD/PDEase" evidence="12">
    <location>
        <begin position="247"/>
        <end position="371"/>
    </location>
</feature>
<evidence type="ECO:0000256" key="7">
    <source>
        <dbReference type="ARBA" id="ARBA00022800"/>
    </source>
</evidence>
<reference evidence="13" key="1">
    <citation type="journal article" date="2021" name="PeerJ">
        <title>Extensive microbial diversity within the chicken gut microbiome revealed by metagenomics and culture.</title>
        <authorList>
            <person name="Gilroy R."/>
            <person name="Ravi A."/>
            <person name="Getino M."/>
            <person name="Pursley I."/>
            <person name="Horton D.L."/>
            <person name="Alikhan N.F."/>
            <person name="Baker D."/>
            <person name="Gharbi K."/>
            <person name="Hall N."/>
            <person name="Watson M."/>
            <person name="Adriaenssens E.M."/>
            <person name="Foster-Nyarko E."/>
            <person name="Jarju S."/>
            <person name="Secka A."/>
            <person name="Antonio M."/>
            <person name="Oren A."/>
            <person name="Chaudhuri R.R."/>
            <person name="La Ragione R."/>
            <person name="Hildebrand F."/>
            <person name="Pallen M.J."/>
        </authorList>
    </citation>
    <scope>NUCLEOTIDE SEQUENCE</scope>
    <source>
        <strain evidence="13">ChiHjej11B10-19426</strain>
    </source>
</reference>
<dbReference type="Pfam" id="PF12627">
    <property type="entry name" value="PolyA_pol_RNAbd"/>
    <property type="match status" value="1"/>
</dbReference>
<dbReference type="InterPro" id="IPR006674">
    <property type="entry name" value="HD_domain"/>
</dbReference>
<evidence type="ECO:0000256" key="5">
    <source>
        <dbReference type="ARBA" id="ARBA00022723"/>
    </source>
</evidence>
<dbReference type="PANTHER" id="PTHR47545:SF1">
    <property type="entry name" value="MULTIFUNCTIONAL CCA PROTEIN"/>
    <property type="match status" value="1"/>
</dbReference>
<dbReference type="GO" id="GO:0003723">
    <property type="term" value="F:RNA binding"/>
    <property type="evidence" value="ECO:0007669"/>
    <property type="project" value="UniProtKB-KW"/>
</dbReference>
<dbReference type="Pfam" id="PF01966">
    <property type="entry name" value="HD"/>
    <property type="match status" value="1"/>
</dbReference>
<protein>
    <submittedName>
        <fullName evidence="13">CCA tRNA nucleotidyltransferase</fullName>
    </submittedName>
</protein>
<dbReference type="InterPro" id="IPR006675">
    <property type="entry name" value="HDIG_dom"/>
</dbReference>
<evidence type="ECO:0000256" key="2">
    <source>
        <dbReference type="ARBA" id="ARBA00022679"/>
    </source>
</evidence>
<keyword evidence="4" id="KW-0548">Nucleotidyltransferase</keyword>
<keyword evidence="3" id="KW-0819">tRNA processing</keyword>
<keyword evidence="8" id="KW-0067">ATP-binding</keyword>
<evidence type="ECO:0000256" key="4">
    <source>
        <dbReference type="ARBA" id="ARBA00022695"/>
    </source>
</evidence>
<dbReference type="SUPFAM" id="SSF81891">
    <property type="entry name" value="Poly A polymerase C-terminal region-like"/>
    <property type="match status" value="1"/>
</dbReference>
<keyword evidence="9" id="KW-0460">Magnesium</keyword>
<dbReference type="GO" id="GO:0008033">
    <property type="term" value="P:tRNA processing"/>
    <property type="evidence" value="ECO:0007669"/>
    <property type="project" value="UniProtKB-KW"/>
</dbReference>
<organism evidence="13 14">
    <name type="scientific">Candidatus Tidjanibacter faecipullorum</name>
    <dbReference type="NCBI Taxonomy" id="2838766"/>
    <lineage>
        <taxon>Bacteria</taxon>
        <taxon>Pseudomonadati</taxon>
        <taxon>Bacteroidota</taxon>
        <taxon>Bacteroidia</taxon>
        <taxon>Bacteroidales</taxon>
        <taxon>Rikenellaceae</taxon>
        <taxon>Tidjanibacter</taxon>
    </lineage>
</organism>
<keyword evidence="10 11" id="KW-0694">RNA-binding</keyword>
<dbReference type="PANTHER" id="PTHR47545">
    <property type="entry name" value="MULTIFUNCTIONAL CCA PROTEIN"/>
    <property type="match status" value="1"/>
</dbReference>
<evidence type="ECO:0000256" key="8">
    <source>
        <dbReference type="ARBA" id="ARBA00022840"/>
    </source>
</evidence>
<dbReference type="InterPro" id="IPR003607">
    <property type="entry name" value="HD/PDEase_dom"/>
</dbReference>
<dbReference type="GO" id="GO:0046872">
    <property type="term" value="F:metal ion binding"/>
    <property type="evidence" value="ECO:0007669"/>
    <property type="project" value="UniProtKB-KW"/>
</dbReference>
<sequence length="465" mass="52494">MPLSLPIFGRISRIVDTMGVEAYVIGGYVRDYYLGRRCTDIDVVVVGSGIEVARALAREVGTNVTVFKRFGTAMLHADGLEVEFVGARKESYSPDSRKPAVEEGTLRDDQLRRDFTINALAWSLNGTTFGQLVDPFGGMADLEACIIRTPCDPDVTFSDDPLRMMRAVRFATQLGFDIAPETFEAIERNRERIGIVSRERIITEINKMVASPVPSIGFDLMDRTGLLPLVFPELSRLKGVERRGVHAHKDNFVHTLMVLDNVARQSDNLWLRWAAILHDIGKPATKAYLPAVGWTFHGHEVVGARMVPEIFRRMKLPLNEHMKYVRKLVSLHLRPIILSEDAVTDSAVRRLLFEAGDDIDDLMTLCEADITSGDERKVKRYLKNFAIVRRKLREIEEKDRVRNFQPPVTGELIMATYGIPPGRVVGEIKEEIKEAILDGRIANDYDQAYAMMEELARQHGLTRKS</sequence>
<evidence type="ECO:0000256" key="11">
    <source>
        <dbReference type="RuleBase" id="RU003953"/>
    </source>
</evidence>
<keyword evidence="2 11" id="KW-0808">Transferase</keyword>
<keyword evidence="5" id="KW-0479">Metal-binding</keyword>
<gene>
    <name evidence="13" type="ORF">H9816_00825</name>
</gene>
<dbReference type="SMART" id="SM00471">
    <property type="entry name" value="HDc"/>
    <property type="match status" value="1"/>
</dbReference>
<dbReference type="Gene3D" id="1.10.246.80">
    <property type="match status" value="1"/>
</dbReference>
<evidence type="ECO:0000259" key="12">
    <source>
        <dbReference type="SMART" id="SM00471"/>
    </source>
</evidence>
<comment type="similarity">
    <text evidence="11">Belongs to the tRNA nucleotidyltransferase/poly(A) polymerase family.</text>
</comment>
<comment type="caution">
    <text evidence="13">The sequence shown here is derived from an EMBL/GenBank/DDBJ whole genome shotgun (WGS) entry which is preliminary data.</text>
</comment>
<proteinExistence type="inferred from homology"/>
<evidence type="ECO:0000256" key="9">
    <source>
        <dbReference type="ARBA" id="ARBA00022842"/>
    </source>
</evidence>
<dbReference type="InterPro" id="IPR050124">
    <property type="entry name" value="tRNA_CCA-adding_enzyme"/>
</dbReference>